<reference evidence="3 4" key="1">
    <citation type="submission" date="2020-02" db="EMBL/GenBank/DDBJ databases">
        <title>Draft genome sequence of Haematococcus lacustris strain NIES-144.</title>
        <authorList>
            <person name="Morimoto D."/>
            <person name="Nakagawa S."/>
            <person name="Yoshida T."/>
            <person name="Sawayama S."/>
        </authorList>
    </citation>
    <scope>NUCLEOTIDE SEQUENCE [LARGE SCALE GENOMIC DNA]</scope>
    <source>
        <strain evidence="3 4">NIES-144</strain>
    </source>
</reference>
<keyword evidence="2" id="KW-0812">Transmembrane</keyword>
<evidence type="ECO:0000256" key="2">
    <source>
        <dbReference type="SAM" id="Phobius"/>
    </source>
</evidence>
<feature type="non-terminal residue" evidence="3">
    <location>
        <position position="271"/>
    </location>
</feature>
<name>A0A6A0ADU2_HAELA</name>
<keyword evidence="2" id="KW-1133">Transmembrane helix</keyword>
<organism evidence="3 4">
    <name type="scientific">Haematococcus lacustris</name>
    <name type="common">Green alga</name>
    <name type="synonym">Haematococcus pluvialis</name>
    <dbReference type="NCBI Taxonomy" id="44745"/>
    <lineage>
        <taxon>Eukaryota</taxon>
        <taxon>Viridiplantae</taxon>
        <taxon>Chlorophyta</taxon>
        <taxon>core chlorophytes</taxon>
        <taxon>Chlorophyceae</taxon>
        <taxon>CS clade</taxon>
        <taxon>Chlamydomonadales</taxon>
        <taxon>Haematococcaceae</taxon>
        <taxon>Haematococcus</taxon>
    </lineage>
</organism>
<feature type="non-terminal residue" evidence="3">
    <location>
        <position position="1"/>
    </location>
</feature>
<keyword evidence="2" id="KW-0472">Membrane</keyword>
<dbReference type="AlphaFoldDB" id="A0A6A0ADU2"/>
<protein>
    <submittedName>
        <fullName evidence="3">Uncharacterized protein</fullName>
    </submittedName>
</protein>
<feature type="coiled-coil region" evidence="1">
    <location>
        <begin position="127"/>
        <end position="197"/>
    </location>
</feature>
<evidence type="ECO:0000313" key="3">
    <source>
        <dbReference type="EMBL" id="GFH31069.1"/>
    </source>
</evidence>
<dbReference type="EMBL" id="BLLF01005346">
    <property type="protein sequence ID" value="GFH31069.1"/>
    <property type="molecule type" value="Genomic_DNA"/>
</dbReference>
<feature type="transmembrane region" description="Helical" evidence="2">
    <location>
        <begin position="92"/>
        <end position="113"/>
    </location>
</feature>
<dbReference type="Proteomes" id="UP000485058">
    <property type="component" value="Unassembled WGS sequence"/>
</dbReference>
<evidence type="ECO:0000313" key="4">
    <source>
        <dbReference type="Proteomes" id="UP000485058"/>
    </source>
</evidence>
<keyword evidence="1" id="KW-0175">Coiled coil</keyword>
<proteinExistence type="predicted"/>
<accession>A0A6A0ADU2</accession>
<evidence type="ECO:0000256" key="1">
    <source>
        <dbReference type="SAM" id="Coils"/>
    </source>
</evidence>
<sequence length="271" mass="30321">YSCASTTYTGRTSGGKLPSVLYKATSSRDTIPLSLLNIHHMGADAQAGCNDLQIVRSMQRLRSDKHSASFDSLHIDDGKEERPYVHLRGPGWRWFSAALTVLVTLLCSSVLLLRLERQQLLSNESIVSELKLQIRELKYEMVVLRRSKGLDGADPGLCDPATVKAAEQQVSNCQSDNQEAKKKLQEMVARVSQLQSERGKLVNHMQVERAARIGSLHRLSLAVFGCTHGVQDDDCTHDRSCRVHAPTSSWQPTCQYNHHGHIAMHYTYERA</sequence>
<gene>
    <name evidence="3" type="ORF">HaLaN_30036</name>
</gene>
<comment type="caution">
    <text evidence="3">The sequence shown here is derived from an EMBL/GenBank/DDBJ whole genome shotgun (WGS) entry which is preliminary data.</text>
</comment>
<keyword evidence="4" id="KW-1185">Reference proteome</keyword>